<dbReference type="PANTHER" id="PTHR43280">
    <property type="entry name" value="ARAC-FAMILY TRANSCRIPTIONAL REGULATOR"/>
    <property type="match status" value="1"/>
</dbReference>
<reference evidence="5 6" key="1">
    <citation type="submission" date="2019-01" db="EMBL/GenBank/DDBJ databases">
        <title>Spirosoma flava sp. nov., a propanil-degrading bacterium isolated from herbicide-contaminated soil.</title>
        <authorList>
            <person name="Zhang L."/>
            <person name="Jiang J.-D."/>
        </authorList>
    </citation>
    <scope>NUCLEOTIDE SEQUENCE [LARGE SCALE GENOMIC DNA]</scope>
    <source>
        <strain evidence="5 6">TY50</strain>
    </source>
</reference>
<feature type="domain" description="HTH araC/xylS-type" evidence="4">
    <location>
        <begin position="12"/>
        <end position="64"/>
    </location>
</feature>
<dbReference type="Proteomes" id="UP000290407">
    <property type="component" value="Unassembled WGS sequence"/>
</dbReference>
<keyword evidence="6" id="KW-1185">Reference proteome</keyword>
<dbReference type="SUPFAM" id="SSF46689">
    <property type="entry name" value="Homeodomain-like"/>
    <property type="match status" value="1"/>
</dbReference>
<gene>
    <name evidence="5" type="ORF">EQG79_27945</name>
</gene>
<dbReference type="GO" id="GO:0003700">
    <property type="term" value="F:DNA-binding transcription factor activity"/>
    <property type="evidence" value="ECO:0007669"/>
    <property type="project" value="InterPro"/>
</dbReference>
<dbReference type="InterPro" id="IPR020449">
    <property type="entry name" value="Tscrpt_reg_AraC-type_HTH"/>
</dbReference>
<evidence type="ECO:0000256" key="3">
    <source>
        <dbReference type="ARBA" id="ARBA00023163"/>
    </source>
</evidence>
<organism evidence="5 6">
    <name type="scientific">Spirosoma sordidisoli</name>
    <dbReference type="NCBI Taxonomy" id="2502893"/>
    <lineage>
        <taxon>Bacteria</taxon>
        <taxon>Pseudomonadati</taxon>
        <taxon>Bacteroidota</taxon>
        <taxon>Cytophagia</taxon>
        <taxon>Cytophagales</taxon>
        <taxon>Cytophagaceae</taxon>
        <taxon>Spirosoma</taxon>
    </lineage>
</organism>
<protein>
    <submittedName>
        <fullName evidence="5">AraC family transcriptional regulator</fullName>
    </submittedName>
</protein>
<keyword evidence="1" id="KW-0805">Transcription regulation</keyword>
<dbReference type="InterPro" id="IPR018060">
    <property type="entry name" value="HTH_AraC"/>
</dbReference>
<name>A0A4V1RVH4_9BACT</name>
<dbReference type="EMBL" id="SBLB01000012">
    <property type="protein sequence ID" value="RYC66778.1"/>
    <property type="molecule type" value="Genomic_DNA"/>
</dbReference>
<dbReference type="PRINTS" id="PR00032">
    <property type="entry name" value="HTHARAC"/>
</dbReference>
<dbReference type="AlphaFoldDB" id="A0A4V1RVH4"/>
<comment type="caution">
    <text evidence="5">The sequence shown here is derived from an EMBL/GenBank/DDBJ whole genome shotgun (WGS) entry which is preliminary data.</text>
</comment>
<dbReference type="SMART" id="SM00342">
    <property type="entry name" value="HTH_ARAC"/>
    <property type="match status" value="1"/>
</dbReference>
<proteinExistence type="predicted"/>
<accession>A0A4V1RVH4</accession>
<dbReference type="GO" id="GO:0043565">
    <property type="term" value="F:sequence-specific DNA binding"/>
    <property type="evidence" value="ECO:0007669"/>
    <property type="project" value="InterPro"/>
</dbReference>
<sequence>MNCQLGTNIKGLDEIRLEQVSRLLINMTYTITEVAYICGFNSILYFNRVFRSKHGCTPREFRQNYPGMRVFAQELYQITYLDS</sequence>
<keyword evidence="3" id="KW-0804">Transcription</keyword>
<evidence type="ECO:0000313" key="6">
    <source>
        <dbReference type="Proteomes" id="UP000290407"/>
    </source>
</evidence>
<evidence type="ECO:0000256" key="2">
    <source>
        <dbReference type="ARBA" id="ARBA00023125"/>
    </source>
</evidence>
<evidence type="ECO:0000256" key="1">
    <source>
        <dbReference type="ARBA" id="ARBA00023015"/>
    </source>
</evidence>
<dbReference type="InterPro" id="IPR018062">
    <property type="entry name" value="HTH_AraC-typ_CS"/>
</dbReference>
<keyword evidence="2" id="KW-0238">DNA-binding</keyword>
<dbReference type="Gene3D" id="1.10.10.60">
    <property type="entry name" value="Homeodomain-like"/>
    <property type="match status" value="1"/>
</dbReference>
<dbReference type="InterPro" id="IPR009057">
    <property type="entry name" value="Homeodomain-like_sf"/>
</dbReference>
<evidence type="ECO:0000259" key="4">
    <source>
        <dbReference type="PROSITE" id="PS01124"/>
    </source>
</evidence>
<dbReference type="PROSITE" id="PS00041">
    <property type="entry name" value="HTH_ARAC_FAMILY_1"/>
    <property type="match status" value="1"/>
</dbReference>
<dbReference type="PROSITE" id="PS01124">
    <property type="entry name" value="HTH_ARAC_FAMILY_2"/>
    <property type="match status" value="1"/>
</dbReference>
<evidence type="ECO:0000313" key="5">
    <source>
        <dbReference type="EMBL" id="RYC66778.1"/>
    </source>
</evidence>
<dbReference type="Pfam" id="PF12833">
    <property type="entry name" value="HTH_18"/>
    <property type="match status" value="1"/>
</dbReference>
<dbReference type="PANTHER" id="PTHR43280:SF27">
    <property type="entry name" value="TRANSCRIPTIONAL REGULATOR MTLR"/>
    <property type="match status" value="1"/>
</dbReference>